<gene>
    <name evidence="2" type="ORF">GCM10011613_06950</name>
</gene>
<sequence>MLSKISAFFERHLQPAGGASAPLSHSQKQLAVAALLIEVAMADHVFDEREMQSLKLHLKQKFAIADAQLNELIDLAKEESSEATSLHQFTSLIHQHCNAQEKFELLVSMWEVAFVDEDLNKYEEYVIRKVADLIYMSHAEFMRAKSIAKNKMI</sequence>
<name>A0ABQ3ATD8_9GAMM</name>
<dbReference type="CDD" id="cd07313">
    <property type="entry name" value="terB_like_2"/>
    <property type="match status" value="1"/>
</dbReference>
<dbReference type="InterPro" id="IPR029024">
    <property type="entry name" value="TerB-like"/>
</dbReference>
<evidence type="ECO:0000313" key="2">
    <source>
        <dbReference type="EMBL" id="GGY65678.1"/>
    </source>
</evidence>
<evidence type="ECO:0000259" key="1">
    <source>
        <dbReference type="Pfam" id="PF05099"/>
    </source>
</evidence>
<dbReference type="Gene3D" id="1.10.3680.10">
    <property type="entry name" value="TerB-like"/>
    <property type="match status" value="1"/>
</dbReference>
<dbReference type="SUPFAM" id="SSF158682">
    <property type="entry name" value="TerB-like"/>
    <property type="match status" value="1"/>
</dbReference>
<feature type="domain" description="Co-chaperone DjlA N-terminal" evidence="1">
    <location>
        <begin position="29"/>
        <end position="145"/>
    </location>
</feature>
<organism evidence="2 3">
    <name type="scientific">Cellvibrio zantedeschiae</name>
    <dbReference type="NCBI Taxonomy" id="1237077"/>
    <lineage>
        <taxon>Bacteria</taxon>
        <taxon>Pseudomonadati</taxon>
        <taxon>Pseudomonadota</taxon>
        <taxon>Gammaproteobacteria</taxon>
        <taxon>Cellvibrionales</taxon>
        <taxon>Cellvibrionaceae</taxon>
        <taxon>Cellvibrio</taxon>
    </lineage>
</organism>
<dbReference type="Proteomes" id="UP000619761">
    <property type="component" value="Unassembled WGS sequence"/>
</dbReference>
<dbReference type="RefSeq" id="WP_189416081.1">
    <property type="nucleotide sequence ID" value="NZ_BMYZ01000001.1"/>
</dbReference>
<dbReference type="InterPro" id="IPR007791">
    <property type="entry name" value="DjlA_N"/>
</dbReference>
<dbReference type="Pfam" id="PF05099">
    <property type="entry name" value="TerB"/>
    <property type="match status" value="1"/>
</dbReference>
<dbReference type="EMBL" id="BMYZ01000001">
    <property type="protein sequence ID" value="GGY65678.1"/>
    <property type="molecule type" value="Genomic_DNA"/>
</dbReference>
<accession>A0ABQ3ATD8</accession>
<reference evidence="3" key="1">
    <citation type="journal article" date="2019" name="Int. J. Syst. Evol. Microbiol.">
        <title>The Global Catalogue of Microorganisms (GCM) 10K type strain sequencing project: providing services to taxonomists for standard genome sequencing and annotation.</title>
        <authorList>
            <consortium name="The Broad Institute Genomics Platform"/>
            <consortium name="The Broad Institute Genome Sequencing Center for Infectious Disease"/>
            <person name="Wu L."/>
            <person name="Ma J."/>
        </authorList>
    </citation>
    <scope>NUCLEOTIDE SEQUENCE [LARGE SCALE GENOMIC DNA]</scope>
    <source>
        <strain evidence="3">KCTC 32239</strain>
    </source>
</reference>
<evidence type="ECO:0000313" key="3">
    <source>
        <dbReference type="Proteomes" id="UP000619761"/>
    </source>
</evidence>
<protein>
    <recommendedName>
        <fullName evidence="1">Co-chaperone DjlA N-terminal domain-containing protein</fullName>
    </recommendedName>
</protein>
<comment type="caution">
    <text evidence="2">The sequence shown here is derived from an EMBL/GenBank/DDBJ whole genome shotgun (WGS) entry which is preliminary data.</text>
</comment>
<proteinExistence type="predicted"/>
<keyword evidence="3" id="KW-1185">Reference proteome</keyword>